<proteinExistence type="predicted"/>
<keyword evidence="2" id="KW-1185">Reference proteome</keyword>
<reference evidence="1 2" key="1">
    <citation type="submission" date="2019-01" db="EMBL/GenBank/DDBJ databases">
        <title>Leucobacter muris sp. nov. isolated from the nose of a laboratory mouse.</title>
        <authorList>
            <person name="Benga L."/>
            <person name="Sproeer C."/>
            <person name="Schumann P."/>
            <person name="Verbarg S."/>
            <person name="Bunk B."/>
            <person name="Engelhardt E."/>
            <person name="Benten P.M."/>
            <person name="Sager M."/>
        </authorList>
    </citation>
    <scope>NUCLEOTIDE SEQUENCE [LARGE SCALE GENOMIC DNA]</scope>
    <source>
        <strain evidence="1 2">DSM 101948</strain>
    </source>
</reference>
<dbReference type="Gene3D" id="1.10.10.60">
    <property type="entry name" value="Homeodomain-like"/>
    <property type="match status" value="1"/>
</dbReference>
<name>A0ABX5QBY8_9MICO</name>
<protein>
    <submittedName>
        <fullName evidence="1">AsnC family protein</fullName>
    </submittedName>
</protein>
<dbReference type="RefSeq" id="WP_017884147.1">
    <property type="nucleotide sequence ID" value="NZ_CP035037.1"/>
</dbReference>
<organism evidence="1 2">
    <name type="scientific">Leucobacter muris</name>
    <dbReference type="NCBI Taxonomy" id="1935379"/>
    <lineage>
        <taxon>Bacteria</taxon>
        <taxon>Bacillati</taxon>
        <taxon>Actinomycetota</taxon>
        <taxon>Actinomycetes</taxon>
        <taxon>Micrococcales</taxon>
        <taxon>Microbacteriaceae</taxon>
        <taxon>Leucobacter</taxon>
    </lineage>
</organism>
<dbReference type="EMBL" id="CP035037">
    <property type="protein sequence ID" value="QAB16574.1"/>
    <property type="molecule type" value="Genomic_DNA"/>
</dbReference>
<sequence>MDTAIRTALGAADGAEPLAELRRIREAQRRLTRAESEQVRRARAQGYSWQAIAAALEVSKQAVHKRYGKR</sequence>
<accession>A0ABX5QBY8</accession>
<dbReference type="Proteomes" id="UP000285768">
    <property type="component" value="Chromosome"/>
</dbReference>
<gene>
    <name evidence="1" type="ORF">Leucomu_00245</name>
</gene>
<evidence type="ECO:0000313" key="2">
    <source>
        <dbReference type="Proteomes" id="UP000285768"/>
    </source>
</evidence>
<evidence type="ECO:0000313" key="1">
    <source>
        <dbReference type="EMBL" id="QAB16574.1"/>
    </source>
</evidence>